<protein>
    <submittedName>
        <fullName evidence="1">Uncharacterized protein</fullName>
    </submittedName>
</protein>
<organism evidence="1 2">
    <name type="scientific">Dictyocaulus viviparus</name>
    <name type="common">Bovine lungworm</name>
    <dbReference type="NCBI Taxonomy" id="29172"/>
    <lineage>
        <taxon>Eukaryota</taxon>
        <taxon>Metazoa</taxon>
        <taxon>Ecdysozoa</taxon>
        <taxon>Nematoda</taxon>
        <taxon>Chromadorea</taxon>
        <taxon>Rhabditida</taxon>
        <taxon>Rhabditina</taxon>
        <taxon>Rhabditomorpha</taxon>
        <taxon>Strongyloidea</taxon>
        <taxon>Metastrongylidae</taxon>
        <taxon>Dictyocaulus</taxon>
    </lineage>
</organism>
<sequence>MVRNRIAPGPDRIKPEFLKDLPPVLIKTMLVSSNVTCPSAKLKGRWKTSRTVLLHKNDSKDNEFEERK</sequence>
<dbReference type="EMBL" id="KN716884">
    <property type="protein sequence ID" value="KJH41183.1"/>
    <property type="molecule type" value="Genomic_DNA"/>
</dbReference>
<keyword evidence="2" id="KW-1185">Reference proteome</keyword>
<accession>A0A0D8X9F1</accession>
<evidence type="ECO:0000313" key="1">
    <source>
        <dbReference type="EMBL" id="KJH41183.1"/>
    </source>
</evidence>
<dbReference type="AlphaFoldDB" id="A0A0D8X9F1"/>
<proteinExistence type="predicted"/>
<evidence type="ECO:0000313" key="2">
    <source>
        <dbReference type="Proteomes" id="UP000053766"/>
    </source>
</evidence>
<gene>
    <name evidence="1" type="ORF">DICVIV_12842</name>
</gene>
<reference evidence="2" key="2">
    <citation type="journal article" date="2016" name="Sci. Rep.">
        <title>Dictyocaulus viviparus genome, variome and transcriptome elucidate lungworm biology and support future intervention.</title>
        <authorList>
            <person name="McNulty S.N."/>
            <person name="Strube C."/>
            <person name="Rosa B.A."/>
            <person name="Martin J.C."/>
            <person name="Tyagi R."/>
            <person name="Choi Y.J."/>
            <person name="Wang Q."/>
            <person name="Hallsworth Pepin K."/>
            <person name="Zhang X."/>
            <person name="Ozersky P."/>
            <person name="Wilson R.K."/>
            <person name="Sternberg P.W."/>
            <person name="Gasser R.B."/>
            <person name="Mitreva M."/>
        </authorList>
    </citation>
    <scope>NUCLEOTIDE SEQUENCE [LARGE SCALE GENOMIC DNA]</scope>
    <source>
        <strain evidence="2">HannoverDv2000</strain>
    </source>
</reference>
<reference evidence="1 2" key="1">
    <citation type="submission" date="2013-11" db="EMBL/GenBank/DDBJ databases">
        <title>Draft genome of the bovine lungworm Dictyocaulus viviparus.</title>
        <authorList>
            <person name="Mitreva M."/>
        </authorList>
    </citation>
    <scope>NUCLEOTIDE SEQUENCE [LARGE SCALE GENOMIC DNA]</scope>
    <source>
        <strain evidence="1 2">HannoverDv2000</strain>
    </source>
</reference>
<dbReference type="OrthoDB" id="410104at2759"/>
<name>A0A0D8X9F1_DICVI</name>
<dbReference type="Proteomes" id="UP000053766">
    <property type="component" value="Unassembled WGS sequence"/>
</dbReference>